<dbReference type="Pfam" id="PF13715">
    <property type="entry name" value="CarbopepD_reg_2"/>
    <property type="match status" value="1"/>
</dbReference>
<feature type="domain" description="TonB-dependent receptor plug" evidence="3">
    <location>
        <begin position="116"/>
        <end position="225"/>
    </location>
</feature>
<dbReference type="SUPFAM" id="SSF56935">
    <property type="entry name" value="Porins"/>
    <property type="match status" value="1"/>
</dbReference>
<gene>
    <name evidence="4" type="ORF">RCZ15_02420</name>
    <name evidence="5" type="ORF">RCZ16_07350</name>
</gene>
<name>A0AAV5AX66_9FLAO</name>
<accession>A0AAV5AX66</accession>
<dbReference type="InterPro" id="IPR008969">
    <property type="entry name" value="CarboxyPept-like_regulatory"/>
</dbReference>
<dbReference type="SUPFAM" id="SSF49464">
    <property type="entry name" value="Carboxypeptidase regulatory domain-like"/>
    <property type="match status" value="1"/>
</dbReference>
<dbReference type="GO" id="GO:0009279">
    <property type="term" value="C:cell outer membrane"/>
    <property type="evidence" value="ECO:0007669"/>
    <property type="project" value="UniProtKB-SubCell"/>
</dbReference>
<comment type="subcellular location">
    <subcellularLocation>
        <location evidence="1">Cell outer membrane</location>
        <topology evidence="1">Multi-pass membrane protein</topology>
    </subcellularLocation>
</comment>
<dbReference type="NCBIfam" id="TIGR04056">
    <property type="entry name" value="OMP_RagA_SusC"/>
    <property type="match status" value="1"/>
</dbReference>
<keyword evidence="2" id="KW-0732">Signal</keyword>
<evidence type="ECO:0000259" key="3">
    <source>
        <dbReference type="Pfam" id="PF07715"/>
    </source>
</evidence>
<evidence type="ECO:0000313" key="4">
    <source>
        <dbReference type="EMBL" id="GJM49267.1"/>
    </source>
</evidence>
<dbReference type="InterPro" id="IPR012910">
    <property type="entry name" value="Plug_dom"/>
</dbReference>
<dbReference type="InterPro" id="IPR023996">
    <property type="entry name" value="TonB-dep_OMP_SusC/RagA"/>
</dbReference>
<protein>
    <submittedName>
        <fullName evidence="4">SusC/RagA family TonB-linked outer membrane protein</fullName>
    </submittedName>
</protein>
<evidence type="ECO:0000313" key="5">
    <source>
        <dbReference type="EMBL" id="GJM52418.1"/>
    </source>
</evidence>
<dbReference type="EMBL" id="BQKA01000006">
    <property type="protein sequence ID" value="GJM49267.1"/>
    <property type="molecule type" value="Genomic_DNA"/>
</dbReference>
<dbReference type="Proteomes" id="UP001208692">
    <property type="component" value="Unassembled WGS sequence"/>
</dbReference>
<dbReference type="Proteomes" id="UP001207736">
    <property type="component" value="Unassembled WGS sequence"/>
</dbReference>
<evidence type="ECO:0000256" key="1">
    <source>
        <dbReference type="PROSITE-ProRule" id="PRU01360"/>
    </source>
</evidence>
<evidence type="ECO:0000313" key="7">
    <source>
        <dbReference type="Proteomes" id="UP001208692"/>
    </source>
</evidence>
<dbReference type="AlphaFoldDB" id="A0AAV5AX66"/>
<dbReference type="NCBIfam" id="TIGR04057">
    <property type="entry name" value="SusC_RagA_signa"/>
    <property type="match status" value="1"/>
</dbReference>
<reference evidence="4 7" key="1">
    <citation type="submission" date="2021-11" db="EMBL/GenBank/DDBJ databases">
        <title>Draft genome sequence of Capnocytophaga sp. strain KC07075 isolated from cat oral cavity.</title>
        <authorList>
            <person name="Suzuki M."/>
            <person name="Imaoka K."/>
            <person name="Kimura M."/>
            <person name="Morikawa S."/>
            <person name="Maeda K."/>
        </authorList>
    </citation>
    <scope>NUCLEOTIDE SEQUENCE</scope>
    <source>
        <strain evidence="4">KC07075</strain>
        <strain evidence="5 7">KC07079</strain>
    </source>
</reference>
<keyword evidence="1" id="KW-0813">Transport</keyword>
<dbReference type="InterPro" id="IPR023997">
    <property type="entry name" value="TonB-dep_OMP_SusC/RagA_CS"/>
</dbReference>
<feature type="chain" id="PRO_5043405626" evidence="2">
    <location>
        <begin position="21"/>
        <end position="1067"/>
    </location>
</feature>
<dbReference type="PROSITE" id="PS52016">
    <property type="entry name" value="TONB_DEPENDENT_REC_3"/>
    <property type="match status" value="1"/>
</dbReference>
<keyword evidence="7" id="KW-1185">Reference proteome</keyword>
<sequence length="1067" mass="119674">MFKQLLATFVLLLLALPLSAQIKVTGKVTDESNSPLPGANILVKGTTHGVVSDFDGNYEIQVSQGDVLEFSYIGFQTQTKKVVGGGGKPLIINVLLEEDAQQLDDVVVVGFGTQKKANLTGAVSSVDAKVLEGRPVTSAIQALQGAVPGMNFSVGNTGGELNSNLNINIRGGGTIGSGSSASPLVLIDGMEADINTLNPQDIESISVLKDAASASIYGSRAPFGVILVTTKSGKEGRIQINYNNNYRLSNPMNVPNMLDSENFAYYWNDAAANSGSAAIFRPEIIEKIKQHKAGQLLEATDWNETENKWNDYTNSWANVNWFKQFYREWAPSKDHNLSIRGGNEKTNYYLSVNWLNQEGLVRYNTDIFDRYSVNAKISSQILPYLKINYNTRFIRIDYVRSSYLTEGNGLFFHNIARRWPTLPVYDPNGNYQYGNEIAHLNNGQSKDQKDILSQQIALVFTPLKGWATNIEFNYRINNDWIHSHWLPIYKYNKEGTPELAPLQLGGALNKAGASIVREYAYRNNFFNPNIYTSYERYIKDHFIKGLIGFQSELGKTRNVSADRDGLYSVDVLAINATGGDNDNVSGQYQHWATAGFFGRLNYDYKGKYLIEGNIRYDGTSRFLREQRWNTFSSVSGGWNVAKESFWQNLGKFGEAISEFKFKASYGELGNQNTHNWYPFYPKMKLGTTGNWLINKQRTNTASAPDLISTFLTWEKVSSWNVGFDLAAFQNRLALTFEIFQRNTINMVGPAPQLPLTLGTAPPRINNTDMESRGFDFQISWRDQIGKDFSYGITANLTDSRQQVTKYPNDTKNLNEWYSGKYSGEIWGYITHGIAKTDQEMNDWLANHDQKQLGSNWTAGDVMYEDLNGDGKINEGSNTVYDSGDKKIIGNSTPRYNFGVNIDMKYKGIDFSIFMQGIGKRDLDLRGVYFNGANTNMWQSAGFAEHLDYFRPEGTNSPLGANVNAYYPRPLFGSGGKNFQAQTRWLQDGSYLRIKNIQLGYTFPTEIMQKIGVDKLRIYISAENVATFTKLSKIFDPEVVSSGRWGNGEYGKIYPLSRVISTGLSLTF</sequence>
<feature type="signal peptide" evidence="2">
    <location>
        <begin position="1"/>
        <end position="20"/>
    </location>
</feature>
<dbReference type="FunFam" id="2.60.40.1120:FF:000003">
    <property type="entry name" value="Outer membrane protein Omp121"/>
    <property type="match status" value="1"/>
</dbReference>
<dbReference type="Gene3D" id="2.170.130.10">
    <property type="entry name" value="TonB-dependent receptor, plug domain"/>
    <property type="match status" value="1"/>
</dbReference>
<evidence type="ECO:0000313" key="6">
    <source>
        <dbReference type="Proteomes" id="UP001207736"/>
    </source>
</evidence>
<evidence type="ECO:0000256" key="2">
    <source>
        <dbReference type="SAM" id="SignalP"/>
    </source>
</evidence>
<dbReference type="Pfam" id="PF07715">
    <property type="entry name" value="Plug"/>
    <property type="match status" value="1"/>
</dbReference>
<keyword evidence="1" id="KW-0472">Membrane</keyword>
<dbReference type="InterPro" id="IPR037066">
    <property type="entry name" value="Plug_dom_sf"/>
</dbReference>
<keyword evidence="1" id="KW-1134">Transmembrane beta strand</keyword>
<dbReference type="Gene3D" id="2.60.40.1120">
    <property type="entry name" value="Carboxypeptidase-like, regulatory domain"/>
    <property type="match status" value="1"/>
</dbReference>
<keyword evidence="1" id="KW-0998">Cell outer membrane</keyword>
<keyword evidence="1" id="KW-0812">Transmembrane</keyword>
<dbReference type="EMBL" id="BQKB01000013">
    <property type="protein sequence ID" value="GJM52418.1"/>
    <property type="molecule type" value="Genomic_DNA"/>
</dbReference>
<dbReference type="RefSeq" id="WP_264845851.1">
    <property type="nucleotide sequence ID" value="NZ_BPMA01000016.1"/>
</dbReference>
<comment type="caution">
    <text evidence="4">The sequence shown here is derived from an EMBL/GenBank/DDBJ whole genome shotgun (WGS) entry which is preliminary data.</text>
</comment>
<dbReference type="FunFam" id="2.170.130.10:FF:000024">
    <property type="entry name" value="Outer membrane protein"/>
    <property type="match status" value="1"/>
</dbReference>
<comment type="similarity">
    <text evidence="1">Belongs to the TonB-dependent receptor family.</text>
</comment>
<dbReference type="InterPro" id="IPR039426">
    <property type="entry name" value="TonB-dep_rcpt-like"/>
</dbReference>
<proteinExistence type="inferred from homology"/>
<organism evidence="4 6">
    <name type="scientific">Capnocytophaga catalasegens</name>
    <dbReference type="NCBI Taxonomy" id="1004260"/>
    <lineage>
        <taxon>Bacteria</taxon>
        <taxon>Pseudomonadati</taxon>
        <taxon>Bacteroidota</taxon>
        <taxon>Flavobacteriia</taxon>
        <taxon>Flavobacteriales</taxon>
        <taxon>Flavobacteriaceae</taxon>
        <taxon>Capnocytophaga</taxon>
    </lineage>
</organism>